<dbReference type="InterPro" id="IPR002110">
    <property type="entry name" value="Ankyrin_rpt"/>
</dbReference>
<comment type="caution">
    <text evidence="4">The sequence shown here is derived from an EMBL/GenBank/DDBJ whole genome shotgun (WGS) entry which is preliminary data.</text>
</comment>
<gene>
    <name evidence="4" type="ORF">TZ00_09790</name>
</gene>
<protein>
    <recommendedName>
        <fullName evidence="6">Ankyrin repeat-containing protein</fullName>
    </recommendedName>
</protein>
<name>A0ABR5CGJ9_9MICO</name>
<dbReference type="PROSITE" id="PS50088">
    <property type="entry name" value="ANK_REPEAT"/>
    <property type="match status" value="1"/>
</dbReference>
<keyword evidence="1" id="KW-0677">Repeat</keyword>
<reference evidence="4 5" key="1">
    <citation type="journal article" date="2001" name="Int. J. Syst. Evol. Microbiol.">
        <title>Agreia bicolorata gen. nov., sp. nov., to accommodate actinobacteria isolated from narrow reed grass infected by the nematode Heteroanguina graminophila.</title>
        <authorList>
            <person name="Evtushenko L.I."/>
            <person name="Dorofeeva L.V."/>
            <person name="Dobrovolskaya T.G."/>
            <person name="Streshinskaya G.M."/>
            <person name="Subbotin S.A."/>
            <person name="Tiedje J.M."/>
        </authorList>
    </citation>
    <scope>NUCLEOTIDE SEQUENCE [LARGE SCALE GENOMIC DNA]</scope>
    <source>
        <strain evidence="4 5">VKM Ac-1804</strain>
    </source>
</reference>
<organism evidence="4 5">
    <name type="scientific">Agreia bicolorata</name>
    <dbReference type="NCBI Taxonomy" id="110935"/>
    <lineage>
        <taxon>Bacteria</taxon>
        <taxon>Bacillati</taxon>
        <taxon>Actinomycetota</taxon>
        <taxon>Actinomycetes</taxon>
        <taxon>Micrococcales</taxon>
        <taxon>Microbacteriaceae</taxon>
        <taxon>Agreia</taxon>
    </lineage>
</organism>
<evidence type="ECO:0000256" key="3">
    <source>
        <dbReference type="PROSITE-ProRule" id="PRU00023"/>
    </source>
</evidence>
<dbReference type="Proteomes" id="UP000032503">
    <property type="component" value="Unassembled WGS sequence"/>
</dbReference>
<dbReference type="PANTHER" id="PTHR24171">
    <property type="entry name" value="ANKYRIN REPEAT DOMAIN-CONTAINING PROTEIN 39-RELATED"/>
    <property type="match status" value="1"/>
</dbReference>
<proteinExistence type="predicted"/>
<sequence length="352" mass="38483">MQQLRSTLPKNFEDLLADGDEAAVLAVFDTCEVNARGGYWKCTALGFATCPAVVARWLVDHGADVEAVDSGGMTPLHRHAGAWNGQPGLLLDLGANIESVNKQGETALHVAAGRHRVQTVRLLVERGANVSAEARRGLTPAATAVKLCENATIAETAEILEILVAAGAVLTEDLRADAARIGKQFEFHRDNFNQDSLPAADAGLQKIYELLKASPVQRRRMHDGSSNIVVTGSTWQDQHRELWDLLVPSQGAAATVQGEVIRITGRISDEIERNGGGNWDRDFQRMADALPEYLSSSTPLHAVDLKAARNATRLLKGRKRLAVDHPMLSEYAVRWVRENPQPIPLTTPKYRR</sequence>
<dbReference type="Pfam" id="PF12796">
    <property type="entry name" value="Ank_2"/>
    <property type="match status" value="1"/>
</dbReference>
<keyword evidence="5" id="KW-1185">Reference proteome</keyword>
<evidence type="ECO:0000313" key="5">
    <source>
        <dbReference type="Proteomes" id="UP000032503"/>
    </source>
</evidence>
<dbReference type="PROSITE" id="PS50297">
    <property type="entry name" value="ANK_REP_REGION"/>
    <property type="match status" value="1"/>
</dbReference>
<dbReference type="InterPro" id="IPR036770">
    <property type="entry name" value="Ankyrin_rpt-contain_sf"/>
</dbReference>
<evidence type="ECO:0000313" key="4">
    <source>
        <dbReference type="EMBL" id="KJC64770.1"/>
    </source>
</evidence>
<dbReference type="SUPFAM" id="SSF48403">
    <property type="entry name" value="Ankyrin repeat"/>
    <property type="match status" value="1"/>
</dbReference>
<dbReference type="SMART" id="SM00248">
    <property type="entry name" value="ANK"/>
    <property type="match status" value="3"/>
</dbReference>
<evidence type="ECO:0000256" key="1">
    <source>
        <dbReference type="ARBA" id="ARBA00022737"/>
    </source>
</evidence>
<keyword evidence="2 3" id="KW-0040">ANK repeat</keyword>
<evidence type="ECO:0000256" key="2">
    <source>
        <dbReference type="ARBA" id="ARBA00023043"/>
    </source>
</evidence>
<feature type="repeat" description="ANK" evidence="3">
    <location>
        <begin position="103"/>
        <end position="135"/>
    </location>
</feature>
<dbReference type="EMBL" id="JYFC01000003">
    <property type="protein sequence ID" value="KJC64770.1"/>
    <property type="molecule type" value="Genomic_DNA"/>
</dbReference>
<accession>A0ABR5CGJ9</accession>
<dbReference type="Gene3D" id="1.25.40.20">
    <property type="entry name" value="Ankyrin repeat-containing domain"/>
    <property type="match status" value="2"/>
</dbReference>
<evidence type="ECO:0008006" key="6">
    <source>
        <dbReference type="Google" id="ProtNLM"/>
    </source>
</evidence>